<reference evidence="2" key="1">
    <citation type="submission" date="2021-03" db="EMBL/GenBank/DDBJ databases">
        <title>Draft genome sequence of rust myrtle Austropuccinia psidii MF-1, a brazilian biotype.</title>
        <authorList>
            <person name="Quecine M.C."/>
            <person name="Pachon D.M.R."/>
            <person name="Bonatelli M.L."/>
            <person name="Correr F.H."/>
            <person name="Franceschini L.M."/>
            <person name="Leite T.F."/>
            <person name="Margarido G.R.A."/>
            <person name="Almeida C.A."/>
            <person name="Ferrarezi J.A."/>
            <person name="Labate C.A."/>
        </authorList>
    </citation>
    <scope>NUCLEOTIDE SEQUENCE</scope>
    <source>
        <strain evidence="2">MF-1</strain>
    </source>
</reference>
<evidence type="ECO:0000313" key="2">
    <source>
        <dbReference type="EMBL" id="MBW0547409.1"/>
    </source>
</evidence>
<evidence type="ECO:0000256" key="1">
    <source>
        <dbReference type="SAM" id="MobiDB-lite"/>
    </source>
</evidence>
<feature type="region of interest" description="Disordered" evidence="1">
    <location>
        <begin position="1"/>
        <end position="85"/>
    </location>
</feature>
<feature type="compositionally biased region" description="Polar residues" evidence="1">
    <location>
        <begin position="49"/>
        <end position="71"/>
    </location>
</feature>
<sequence length="129" mass="14973">MTIISEAELELSMSNSKRDKSHSKGSNRHIYDPLRALLHGLQGQRLGNLATNPPRSDELASNSKPQVSQTPQEEKKNKKKNLRKAYCPSYRIPRIQKGAMEHVFNMARTLMEFKEKEEKRRRKSHFAKK</sequence>
<accession>A0A9Q3IP44</accession>
<dbReference type="Proteomes" id="UP000765509">
    <property type="component" value="Unassembled WGS sequence"/>
</dbReference>
<name>A0A9Q3IP44_9BASI</name>
<gene>
    <name evidence="2" type="ORF">O181_087124</name>
</gene>
<evidence type="ECO:0000313" key="3">
    <source>
        <dbReference type="Proteomes" id="UP000765509"/>
    </source>
</evidence>
<dbReference type="EMBL" id="AVOT02052504">
    <property type="protein sequence ID" value="MBW0547409.1"/>
    <property type="molecule type" value="Genomic_DNA"/>
</dbReference>
<comment type="caution">
    <text evidence="2">The sequence shown here is derived from an EMBL/GenBank/DDBJ whole genome shotgun (WGS) entry which is preliminary data.</text>
</comment>
<protein>
    <submittedName>
        <fullName evidence="2">Uncharacterized protein</fullName>
    </submittedName>
</protein>
<dbReference type="AlphaFoldDB" id="A0A9Q3IP44"/>
<keyword evidence="3" id="KW-1185">Reference proteome</keyword>
<organism evidence="2 3">
    <name type="scientific">Austropuccinia psidii MF-1</name>
    <dbReference type="NCBI Taxonomy" id="1389203"/>
    <lineage>
        <taxon>Eukaryota</taxon>
        <taxon>Fungi</taxon>
        <taxon>Dikarya</taxon>
        <taxon>Basidiomycota</taxon>
        <taxon>Pucciniomycotina</taxon>
        <taxon>Pucciniomycetes</taxon>
        <taxon>Pucciniales</taxon>
        <taxon>Sphaerophragmiaceae</taxon>
        <taxon>Austropuccinia</taxon>
    </lineage>
</organism>
<proteinExistence type="predicted"/>